<dbReference type="InterPro" id="IPR057244">
    <property type="entry name" value="GAIN_B"/>
</dbReference>
<dbReference type="PROSITE" id="PS50221">
    <property type="entry name" value="GAIN_B"/>
    <property type="match status" value="1"/>
</dbReference>
<feature type="domain" description="GAIN-B" evidence="10">
    <location>
        <begin position="467"/>
        <end position="614"/>
    </location>
</feature>
<dbReference type="InterPro" id="IPR017981">
    <property type="entry name" value="GPCR_2-like_7TM"/>
</dbReference>
<keyword evidence="3 8" id="KW-0812">Transmembrane</keyword>
<evidence type="ECO:0000313" key="13">
    <source>
        <dbReference type="Proteomes" id="UP000007879"/>
    </source>
</evidence>
<evidence type="ECO:0008006" key="14">
    <source>
        <dbReference type="Google" id="ProtNLM"/>
    </source>
</evidence>
<proteinExistence type="inferred from homology"/>
<reference evidence="12" key="2">
    <citation type="submission" date="2024-06" db="UniProtKB">
        <authorList>
            <consortium name="EnsemblMetazoa"/>
        </authorList>
    </citation>
    <scope>IDENTIFICATION</scope>
</reference>
<reference evidence="13" key="1">
    <citation type="journal article" date="2010" name="Nature">
        <title>The Amphimedon queenslandica genome and the evolution of animal complexity.</title>
        <authorList>
            <person name="Srivastava M."/>
            <person name="Simakov O."/>
            <person name="Chapman J."/>
            <person name="Fahey B."/>
            <person name="Gauthier M.E."/>
            <person name="Mitros T."/>
            <person name="Richards G.S."/>
            <person name="Conaco C."/>
            <person name="Dacre M."/>
            <person name="Hellsten U."/>
            <person name="Larroux C."/>
            <person name="Putnam N.H."/>
            <person name="Stanke M."/>
            <person name="Adamska M."/>
            <person name="Darling A."/>
            <person name="Degnan S.M."/>
            <person name="Oakley T.H."/>
            <person name="Plachetzki D.C."/>
            <person name="Zhai Y."/>
            <person name="Adamski M."/>
            <person name="Calcino A."/>
            <person name="Cummins S.F."/>
            <person name="Goodstein D.M."/>
            <person name="Harris C."/>
            <person name="Jackson D.J."/>
            <person name="Leys S.P."/>
            <person name="Shu S."/>
            <person name="Woodcroft B.J."/>
            <person name="Vervoort M."/>
            <person name="Kosik K.S."/>
            <person name="Manning G."/>
            <person name="Degnan B.M."/>
            <person name="Rokhsar D.S."/>
        </authorList>
    </citation>
    <scope>NUCLEOTIDE SEQUENCE [LARGE SCALE GENOMIC DNA]</scope>
</reference>
<dbReference type="FunFam" id="1.20.1070.10:FF:000058">
    <property type="entry name" value="Adhesion G protein-coupled receptor F5"/>
    <property type="match status" value="1"/>
</dbReference>
<dbReference type="AlphaFoldDB" id="A0AAN0K4Q9"/>
<evidence type="ECO:0000256" key="5">
    <source>
        <dbReference type="ARBA" id="ARBA00023136"/>
    </source>
</evidence>
<dbReference type="Proteomes" id="UP000007879">
    <property type="component" value="Unassembled WGS sequence"/>
</dbReference>
<evidence type="ECO:0000259" key="10">
    <source>
        <dbReference type="PROSITE" id="PS50221"/>
    </source>
</evidence>
<evidence type="ECO:0000259" key="11">
    <source>
        <dbReference type="PROSITE" id="PS50261"/>
    </source>
</evidence>
<dbReference type="InterPro" id="IPR000832">
    <property type="entry name" value="GPCR_2_secretin-like"/>
</dbReference>
<name>A0AAN0K4Q9_AMPQE</name>
<dbReference type="KEGG" id="aqu:109593827"/>
<evidence type="ECO:0000256" key="8">
    <source>
        <dbReference type="SAM" id="Phobius"/>
    </source>
</evidence>
<dbReference type="GO" id="GO:0005886">
    <property type="term" value="C:plasma membrane"/>
    <property type="evidence" value="ECO:0007669"/>
    <property type="project" value="TreeGrafter"/>
</dbReference>
<dbReference type="InterPro" id="IPR046338">
    <property type="entry name" value="GAIN_dom_sf"/>
</dbReference>
<evidence type="ECO:0000256" key="2">
    <source>
        <dbReference type="ARBA" id="ARBA00007343"/>
    </source>
</evidence>
<dbReference type="Gene3D" id="2.60.220.50">
    <property type="match status" value="1"/>
</dbReference>
<feature type="transmembrane region" description="Helical" evidence="8">
    <location>
        <begin position="831"/>
        <end position="854"/>
    </location>
</feature>
<dbReference type="RefSeq" id="XP_019864498.1">
    <property type="nucleotide sequence ID" value="XM_020008939.1"/>
</dbReference>
<comment type="similarity">
    <text evidence="2">Belongs to the G-protein coupled receptor 2 family. Adhesion G-protein coupled receptor (ADGR) subfamily.</text>
</comment>
<keyword evidence="4 8" id="KW-1133">Transmembrane helix</keyword>
<evidence type="ECO:0000256" key="3">
    <source>
        <dbReference type="ARBA" id="ARBA00022692"/>
    </source>
</evidence>
<dbReference type="Pfam" id="PF01825">
    <property type="entry name" value="GPS"/>
    <property type="match status" value="1"/>
</dbReference>
<dbReference type="GO" id="GO:0007166">
    <property type="term" value="P:cell surface receptor signaling pathway"/>
    <property type="evidence" value="ECO:0007669"/>
    <property type="project" value="InterPro"/>
</dbReference>
<dbReference type="CDD" id="cd15040">
    <property type="entry name" value="7tmB2_Adhesion"/>
    <property type="match status" value="1"/>
</dbReference>
<evidence type="ECO:0000256" key="9">
    <source>
        <dbReference type="SAM" id="SignalP"/>
    </source>
</evidence>
<evidence type="ECO:0000256" key="6">
    <source>
        <dbReference type="ARBA" id="ARBA00023157"/>
    </source>
</evidence>
<dbReference type="PROSITE" id="PS50261">
    <property type="entry name" value="G_PROTEIN_RECEP_F2_4"/>
    <property type="match status" value="1"/>
</dbReference>
<feature type="transmembrane region" description="Helical" evidence="8">
    <location>
        <begin position="639"/>
        <end position="662"/>
    </location>
</feature>
<feature type="transmembrane region" description="Helical" evidence="8">
    <location>
        <begin position="745"/>
        <end position="764"/>
    </location>
</feature>
<dbReference type="Pfam" id="PF00002">
    <property type="entry name" value="7tm_2"/>
    <property type="match status" value="1"/>
</dbReference>
<feature type="transmembrane region" description="Helical" evidence="8">
    <location>
        <begin position="705"/>
        <end position="733"/>
    </location>
</feature>
<protein>
    <recommendedName>
        <fullName evidence="14">G-protein coupled receptors family 2 profile 2 domain-containing protein</fullName>
    </recommendedName>
</protein>
<dbReference type="PANTHER" id="PTHR12011:SF347">
    <property type="entry name" value="FI21270P1-RELATED"/>
    <property type="match status" value="1"/>
</dbReference>
<feature type="chain" id="PRO_5042819986" description="G-protein coupled receptors family 2 profile 2 domain-containing protein" evidence="9">
    <location>
        <begin position="16"/>
        <end position="974"/>
    </location>
</feature>
<sequence>MLRLVFVLIISISNAEYQDMCGSDKYDRVGAFRRCIDVTTPFPPFDITKPTCTLSTAQLQEIVANSRYQQQYGFGCDDLIRFADYQQLNNVNLLELSSISLNSTHSKSLATAAFLCHLSATQRLCDHYNLCFSYRENATKAYERNACIMDFSRLVSHGSDRVFNEIIYKYLLKPSLVESYSQAGRFNLAITQDYLYTCTSLFHRNDIEDCIIQLLNHCFLFEDEAHYLCYNGIQDNFCSQFGGDNQLRCYILLEVKRVLSLESQCTMEYNENACEKILTSIVDEKPIGDLNSTDIDEVKAIVAGSSRRANYTNETLTQLNRIVDYFTLNESVVSQNIDKQDANTFLSVISTLASKEESLALPENNETNSSTALLNDLAVMSKLIGSAVLTSNDQVEGNFAYSDNNIGLFLTVGSVEYLSGALKLNSTNSSAEINIPPASVCGFDYELSKNDGSYEYDEYPKICQGRPSCNISQNGFTYTCYDMYTIFGECSKRIAIPRSCPSVVSTSIAKLSLPGTLPPNMTIASNVINVQIVTRNEDSSVSNVHSLKDNASLHFKLAEPIKENFIPKCHFWNTTENVWSDVGIETLVLSDVDILCNTSHLTSFAVLVDHQGLIESASSSTAHNGTSIIPSTELQALSIVGYIGPSISLLCLIIALVIMIYLRKEMNVNFLYHVHLNLCISLLLGLTVFLFGLETAIHYDWLCSIVAVLLHYLFLCVFAWMLAEGITLFITVVHVWGMKLLKWQISLLTAWGIPLFIVAVSFGIRHDLYGTDNYCWLSSQKGLVWAFLGPALAIAVINTIFLMVTMIQLVRVIRNKFDHRKNSKNLKTVKSAIFGAIVLFPLLGITWIIGVFAVSQNTTVFLWLFTICNSLQGVFILIFHVLRHKTVLTWIVRKYPCMDKWIEVHTSSEVIRRMSAMKLSVGKLAPQDMLSAKFGLRRNSSYSLSDLIVSTSNENCINSELDTIAEEGDDEGVA</sequence>
<evidence type="ECO:0000256" key="1">
    <source>
        <dbReference type="ARBA" id="ARBA00004141"/>
    </source>
</evidence>
<keyword evidence="5 8" id="KW-0472">Membrane</keyword>
<keyword evidence="6" id="KW-1015">Disulfide bond</keyword>
<dbReference type="PRINTS" id="PR00249">
    <property type="entry name" value="GPCRSECRETIN"/>
</dbReference>
<evidence type="ECO:0000256" key="4">
    <source>
        <dbReference type="ARBA" id="ARBA00022989"/>
    </source>
</evidence>
<feature type="domain" description="G-protein coupled receptors family 2 profile 2" evidence="11">
    <location>
        <begin position="637"/>
        <end position="884"/>
    </location>
</feature>
<feature type="transmembrane region" description="Helical" evidence="8">
    <location>
        <begin position="860"/>
        <end position="882"/>
    </location>
</feature>
<evidence type="ECO:0000256" key="7">
    <source>
        <dbReference type="ARBA" id="ARBA00023180"/>
    </source>
</evidence>
<organism evidence="12 13">
    <name type="scientific">Amphimedon queenslandica</name>
    <name type="common">Sponge</name>
    <dbReference type="NCBI Taxonomy" id="400682"/>
    <lineage>
        <taxon>Eukaryota</taxon>
        <taxon>Metazoa</taxon>
        <taxon>Porifera</taxon>
        <taxon>Demospongiae</taxon>
        <taxon>Heteroscleromorpha</taxon>
        <taxon>Haplosclerida</taxon>
        <taxon>Niphatidae</taxon>
        <taxon>Amphimedon</taxon>
    </lineage>
</organism>
<feature type="transmembrane region" description="Helical" evidence="8">
    <location>
        <begin position="784"/>
        <end position="810"/>
    </location>
</feature>
<evidence type="ECO:0000313" key="12">
    <source>
        <dbReference type="EnsemblMetazoa" id="XP_019864498.1"/>
    </source>
</evidence>
<keyword evidence="13" id="KW-1185">Reference proteome</keyword>
<comment type="subcellular location">
    <subcellularLocation>
        <location evidence="1">Membrane</location>
        <topology evidence="1">Multi-pass membrane protein</topology>
    </subcellularLocation>
</comment>
<feature type="signal peptide" evidence="9">
    <location>
        <begin position="1"/>
        <end position="15"/>
    </location>
</feature>
<dbReference type="SMART" id="SM00303">
    <property type="entry name" value="GPS"/>
    <property type="match status" value="1"/>
</dbReference>
<accession>A0AAN0K4Q9</accession>
<keyword evidence="7" id="KW-0325">Glycoprotein</keyword>
<feature type="transmembrane region" description="Helical" evidence="8">
    <location>
        <begin position="674"/>
        <end position="693"/>
    </location>
</feature>
<dbReference type="GeneID" id="109593827"/>
<dbReference type="GO" id="GO:0004930">
    <property type="term" value="F:G protein-coupled receptor activity"/>
    <property type="evidence" value="ECO:0007669"/>
    <property type="project" value="InterPro"/>
</dbReference>
<dbReference type="InterPro" id="IPR000203">
    <property type="entry name" value="GPS"/>
</dbReference>
<keyword evidence="9" id="KW-0732">Signal</keyword>
<dbReference type="PANTHER" id="PTHR12011">
    <property type="entry name" value="ADHESION G-PROTEIN COUPLED RECEPTOR"/>
    <property type="match status" value="1"/>
</dbReference>
<dbReference type="EnsemblMetazoa" id="XM_020008939.1">
    <property type="protein sequence ID" value="XP_019864498.1"/>
    <property type="gene ID" value="LOC109593827"/>
</dbReference>
<dbReference type="Gene3D" id="1.20.1070.10">
    <property type="entry name" value="Rhodopsin 7-helix transmembrane proteins"/>
    <property type="match status" value="1"/>
</dbReference>